<sequence length="52" mass="5712">MSRGRRSGWTRQLWSGLWTGLCESGAYIAMQYGMAASMPQMAVMSAPTRPGE</sequence>
<accession>A0ABY6B0L3</accession>
<reference evidence="1" key="1">
    <citation type="submission" date="2022-10" db="EMBL/GenBank/DDBJ databases">
        <title>Characterization and whole genome sequencing of a new Roseateles species, isolated from fresh water.</title>
        <authorList>
            <person name="Guliayeva D.Y."/>
            <person name="Akhremchuk A.E."/>
            <person name="Sikolenko M.A."/>
            <person name="Valentovich L.N."/>
            <person name="Sidarenka A.V."/>
        </authorList>
    </citation>
    <scope>NUCLEOTIDE SEQUENCE</scope>
    <source>
        <strain evidence="1">BIM B-1768</strain>
    </source>
</reference>
<evidence type="ECO:0000313" key="2">
    <source>
        <dbReference type="Proteomes" id="UP001064933"/>
    </source>
</evidence>
<evidence type="ECO:0008006" key="3">
    <source>
        <dbReference type="Google" id="ProtNLM"/>
    </source>
</evidence>
<keyword evidence="2" id="KW-1185">Reference proteome</keyword>
<protein>
    <recommendedName>
        <fullName evidence="3">MFS transporter</fullName>
    </recommendedName>
</protein>
<proteinExistence type="predicted"/>
<dbReference type="RefSeq" id="WP_261758426.1">
    <property type="nucleotide sequence ID" value="NZ_CP104562.2"/>
</dbReference>
<evidence type="ECO:0000313" key="1">
    <source>
        <dbReference type="EMBL" id="UXH78595.1"/>
    </source>
</evidence>
<dbReference type="EMBL" id="CP104562">
    <property type="protein sequence ID" value="UXH78595.1"/>
    <property type="molecule type" value="Genomic_DNA"/>
</dbReference>
<gene>
    <name evidence="1" type="ORF">N4261_01250</name>
</gene>
<dbReference type="Proteomes" id="UP001064933">
    <property type="component" value="Chromosome"/>
</dbReference>
<name>A0ABY6B0L3_9BURK</name>
<organism evidence="1 2">
    <name type="scientific">Roseateles amylovorans</name>
    <dbReference type="NCBI Taxonomy" id="2978473"/>
    <lineage>
        <taxon>Bacteria</taxon>
        <taxon>Pseudomonadati</taxon>
        <taxon>Pseudomonadota</taxon>
        <taxon>Betaproteobacteria</taxon>
        <taxon>Burkholderiales</taxon>
        <taxon>Sphaerotilaceae</taxon>
        <taxon>Roseateles</taxon>
    </lineage>
</organism>